<feature type="transmembrane region" description="Helical" evidence="4">
    <location>
        <begin position="84"/>
        <end position="102"/>
    </location>
</feature>
<gene>
    <name evidence="6" type="ORF">ACFOD3_14640</name>
</gene>
<feature type="transmembrane region" description="Helical" evidence="4">
    <location>
        <begin position="108"/>
        <end position="131"/>
    </location>
</feature>
<feature type="transmembrane region" description="Helical" evidence="4">
    <location>
        <begin position="267"/>
        <end position="285"/>
    </location>
</feature>
<feature type="transmembrane region" description="Helical" evidence="4">
    <location>
        <begin position="49"/>
        <end position="72"/>
    </location>
</feature>
<evidence type="ECO:0000256" key="1">
    <source>
        <dbReference type="ARBA" id="ARBA00022692"/>
    </source>
</evidence>
<dbReference type="Proteomes" id="UP001595420">
    <property type="component" value="Unassembled WGS sequence"/>
</dbReference>
<feature type="transmembrane region" description="Helical" evidence="4">
    <location>
        <begin position="20"/>
        <end position="43"/>
    </location>
</feature>
<feature type="transmembrane region" description="Helical" evidence="4">
    <location>
        <begin position="168"/>
        <end position="188"/>
    </location>
</feature>
<feature type="transmembrane region" description="Helical" evidence="4">
    <location>
        <begin position="358"/>
        <end position="380"/>
    </location>
</feature>
<evidence type="ECO:0000313" key="6">
    <source>
        <dbReference type="EMBL" id="MFC3001140.1"/>
    </source>
</evidence>
<dbReference type="Pfam" id="PF07690">
    <property type="entry name" value="MFS_1"/>
    <property type="match status" value="1"/>
</dbReference>
<feature type="transmembrane region" description="Helical" evidence="4">
    <location>
        <begin position="233"/>
        <end position="255"/>
    </location>
</feature>
<comment type="caution">
    <text evidence="6">The sequence shown here is derived from an EMBL/GenBank/DDBJ whole genome shotgun (WGS) entry which is preliminary data.</text>
</comment>
<dbReference type="InterPro" id="IPR050327">
    <property type="entry name" value="Proton-linked_MCT"/>
</dbReference>
<accession>A0ABV7BYQ9</accession>
<organism evidence="6 7">
    <name type="scientific">Falsiroseomonas tokyonensis</name>
    <dbReference type="NCBI Taxonomy" id="430521"/>
    <lineage>
        <taxon>Bacteria</taxon>
        <taxon>Pseudomonadati</taxon>
        <taxon>Pseudomonadota</taxon>
        <taxon>Alphaproteobacteria</taxon>
        <taxon>Acetobacterales</taxon>
        <taxon>Roseomonadaceae</taxon>
        <taxon>Falsiroseomonas</taxon>
    </lineage>
</organism>
<proteinExistence type="predicted"/>
<keyword evidence="3 4" id="KW-0472">Membrane</keyword>
<keyword evidence="7" id="KW-1185">Reference proteome</keyword>
<dbReference type="PANTHER" id="PTHR11360">
    <property type="entry name" value="MONOCARBOXYLATE TRANSPORTER"/>
    <property type="match status" value="1"/>
</dbReference>
<evidence type="ECO:0000259" key="5">
    <source>
        <dbReference type="PROSITE" id="PS50850"/>
    </source>
</evidence>
<feature type="transmembrane region" description="Helical" evidence="4">
    <location>
        <begin position="386"/>
        <end position="406"/>
    </location>
</feature>
<evidence type="ECO:0000256" key="3">
    <source>
        <dbReference type="ARBA" id="ARBA00023136"/>
    </source>
</evidence>
<feature type="transmembrane region" description="Helical" evidence="4">
    <location>
        <begin position="143"/>
        <end position="162"/>
    </location>
</feature>
<dbReference type="InterPro" id="IPR011701">
    <property type="entry name" value="MFS"/>
</dbReference>
<keyword evidence="1 4" id="KW-0812">Transmembrane</keyword>
<dbReference type="PANTHER" id="PTHR11360:SF290">
    <property type="entry name" value="MONOCARBOXYLATE MFS PERMEASE"/>
    <property type="match status" value="1"/>
</dbReference>
<dbReference type="InterPro" id="IPR020846">
    <property type="entry name" value="MFS_dom"/>
</dbReference>
<dbReference type="RefSeq" id="WP_216837222.1">
    <property type="nucleotide sequence ID" value="NZ_JAFNJS010000004.1"/>
</dbReference>
<evidence type="ECO:0000256" key="2">
    <source>
        <dbReference type="ARBA" id="ARBA00022989"/>
    </source>
</evidence>
<keyword evidence="2 4" id="KW-1133">Transmembrane helix</keyword>
<evidence type="ECO:0000256" key="4">
    <source>
        <dbReference type="SAM" id="Phobius"/>
    </source>
</evidence>
<reference evidence="7" key="1">
    <citation type="journal article" date="2019" name="Int. J. Syst. Evol. Microbiol.">
        <title>The Global Catalogue of Microorganisms (GCM) 10K type strain sequencing project: providing services to taxonomists for standard genome sequencing and annotation.</title>
        <authorList>
            <consortium name="The Broad Institute Genomics Platform"/>
            <consortium name="The Broad Institute Genome Sequencing Center for Infectious Disease"/>
            <person name="Wu L."/>
            <person name="Ma J."/>
        </authorList>
    </citation>
    <scope>NUCLEOTIDE SEQUENCE [LARGE SCALE GENOMIC DNA]</scope>
    <source>
        <strain evidence="7">CGMCC 1.16855</strain>
    </source>
</reference>
<evidence type="ECO:0000313" key="7">
    <source>
        <dbReference type="Proteomes" id="UP001595420"/>
    </source>
</evidence>
<protein>
    <submittedName>
        <fullName evidence="6">MFS transporter</fullName>
    </submittedName>
</protein>
<dbReference type="PROSITE" id="PS50850">
    <property type="entry name" value="MFS"/>
    <property type="match status" value="1"/>
</dbReference>
<feature type="domain" description="Major facilitator superfamily (MFS) profile" evidence="5">
    <location>
        <begin position="16"/>
        <end position="409"/>
    </location>
</feature>
<name>A0ABV7BYQ9_9PROT</name>
<feature type="transmembrane region" description="Helical" evidence="4">
    <location>
        <begin position="323"/>
        <end position="346"/>
    </location>
</feature>
<dbReference type="EMBL" id="JBHRSB010000004">
    <property type="protein sequence ID" value="MFC3001140.1"/>
    <property type="molecule type" value="Genomic_DNA"/>
</dbReference>
<sequence length="409" mass="41404">MSLPPPADNPPFRGWRVAWAAFAVAVFGWGIGFYGPPVFLLAVQQARGWPVSLIASAITCHFLISALVVARLPALHRQFGVAGGTRLGGVLAGLGVLAWALATEPWQLFAATLISGAGWAMTGGAAINAMVAPWFSRRRPAALSLAYNGASVGGALFSPLWGTLIAGLGFPQAALLLGAAIAGVLWWLSGRYFATGPEAFAQHPDGLPPASVTAAPRAAAVLPGGLLWRDRGFLTLAIAAALSLFAQIGLIVHLFSLMAGPLGTQGAGLAAGLATVCAVLGRSLAGWLMPESGERRLVAAGNHAVQAAGSLLLLASGGEQVPLLLAGLVLFGLGLGNLTSLPPMIVQREFTAGDTARAVALVTACGQAAYAFAPAGFGLLREAAGAPALFIAAAVLQAAAALVVLAGRR</sequence>